<comment type="caution">
    <text evidence="1">The sequence shown here is derived from an EMBL/GenBank/DDBJ whole genome shotgun (WGS) entry which is preliminary data.</text>
</comment>
<evidence type="ECO:0000313" key="2">
    <source>
        <dbReference type="Proteomes" id="UP000286208"/>
    </source>
</evidence>
<dbReference type="OrthoDB" id="129561at2"/>
<proteinExistence type="predicted"/>
<dbReference type="SUPFAM" id="SSF51182">
    <property type="entry name" value="RmlC-like cupins"/>
    <property type="match status" value="1"/>
</dbReference>
<dbReference type="RefSeq" id="WP_127917650.1">
    <property type="nucleotide sequence ID" value="NZ_RKLP01000010.1"/>
</dbReference>
<keyword evidence="2" id="KW-1185">Reference proteome</keyword>
<dbReference type="InterPro" id="IPR014710">
    <property type="entry name" value="RmlC-like_jellyroll"/>
</dbReference>
<dbReference type="Proteomes" id="UP000286208">
    <property type="component" value="Unassembled WGS sequence"/>
</dbReference>
<dbReference type="EMBL" id="RKLP01000010">
    <property type="protein sequence ID" value="RVW08017.1"/>
    <property type="molecule type" value="Genomic_DNA"/>
</dbReference>
<sequence>MGRAAGEGRLSSTAAATPSEGVIGEILAQATVDGRDYVLRRITIASDGTTGWHFHDGMLCGLVTEGTLTHYKSDCRVDGVYNVGGTIVEPSGHGYVHMGRNLGPTPMVLHVL</sequence>
<protein>
    <submittedName>
        <fullName evidence="1">Cupin</fullName>
    </submittedName>
</protein>
<dbReference type="AlphaFoldDB" id="A0A438BAS1"/>
<accession>A0A438BAS1</accession>
<gene>
    <name evidence="1" type="ORF">EGT67_19020</name>
</gene>
<organism evidence="1 2">
    <name type="scientific">Prescottella agglutinans</name>
    <dbReference type="NCBI Taxonomy" id="1644129"/>
    <lineage>
        <taxon>Bacteria</taxon>
        <taxon>Bacillati</taxon>
        <taxon>Actinomycetota</taxon>
        <taxon>Actinomycetes</taxon>
        <taxon>Mycobacteriales</taxon>
        <taxon>Nocardiaceae</taxon>
        <taxon>Prescottella</taxon>
    </lineage>
</organism>
<dbReference type="InterPro" id="IPR011051">
    <property type="entry name" value="RmlC_Cupin_sf"/>
</dbReference>
<reference evidence="1 2" key="1">
    <citation type="submission" date="2018-11" db="EMBL/GenBank/DDBJ databases">
        <title>Rhodococcus spongicola sp. nov. and Rhodococcus xishaensis sp. nov. from marine sponges.</title>
        <authorList>
            <person name="Li L."/>
            <person name="Lin H.W."/>
        </authorList>
    </citation>
    <scope>NUCLEOTIDE SEQUENCE [LARGE SCALE GENOMIC DNA]</scope>
    <source>
        <strain evidence="1 2">CCTCC AB2014297</strain>
    </source>
</reference>
<name>A0A438BAS1_9NOCA</name>
<dbReference type="Gene3D" id="2.60.120.10">
    <property type="entry name" value="Jelly Rolls"/>
    <property type="match status" value="1"/>
</dbReference>
<evidence type="ECO:0000313" key="1">
    <source>
        <dbReference type="EMBL" id="RVW08017.1"/>
    </source>
</evidence>